<protein>
    <submittedName>
        <fullName evidence="5">AAA ATPase central domain protein</fullName>
    </submittedName>
</protein>
<evidence type="ECO:0000256" key="3">
    <source>
        <dbReference type="ARBA" id="ARBA00022840"/>
    </source>
</evidence>
<dbReference type="GO" id="GO:0005524">
    <property type="term" value="F:ATP binding"/>
    <property type="evidence" value="ECO:0007669"/>
    <property type="project" value="UniProtKB-KW"/>
</dbReference>
<keyword evidence="2" id="KW-0547">Nucleotide-binding</keyword>
<keyword evidence="6" id="KW-1185">Reference proteome</keyword>
<name>D2QJR1_SPILD</name>
<dbReference type="Gene3D" id="1.10.8.60">
    <property type="match status" value="1"/>
</dbReference>
<organism evidence="5 6">
    <name type="scientific">Spirosoma linguale (strain ATCC 33905 / DSM 74 / LMG 10896 / Claus 1)</name>
    <dbReference type="NCBI Taxonomy" id="504472"/>
    <lineage>
        <taxon>Bacteria</taxon>
        <taxon>Pseudomonadati</taxon>
        <taxon>Bacteroidota</taxon>
        <taxon>Cytophagia</taxon>
        <taxon>Cytophagales</taxon>
        <taxon>Cytophagaceae</taxon>
        <taxon>Spirosoma</taxon>
    </lineage>
</organism>
<gene>
    <name evidence="5" type="ordered locus">Slin_4120</name>
</gene>
<comment type="similarity">
    <text evidence="1">Belongs to the AAA ATPase family.</text>
</comment>
<keyword evidence="3" id="KW-0067">ATP-binding</keyword>
<dbReference type="eggNOG" id="COG0464">
    <property type="taxonomic scope" value="Bacteria"/>
</dbReference>
<feature type="domain" description="AAA+ ATPase" evidence="4">
    <location>
        <begin position="244"/>
        <end position="376"/>
    </location>
</feature>
<dbReference type="SUPFAM" id="SSF52540">
    <property type="entry name" value="P-loop containing nucleoside triphosphate hydrolases"/>
    <property type="match status" value="1"/>
</dbReference>
<evidence type="ECO:0000313" key="5">
    <source>
        <dbReference type="EMBL" id="ADB40107.1"/>
    </source>
</evidence>
<dbReference type="RefSeq" id="WP_012928617.1">
    <property type="nucleotide sequence ID" value="NC_013730.1"/>
</dbReference>
<dbReference type="CDD" id="cd19481">
    <property type="entry name" value="RecA-like_protease"/>
    <property type="match status" value="1"/>
</dbReference>
<sequence>MSTPVMNDITANGLTISYELAWLEEVISTRLQLYFGQECAHASIDEVDVPDLADDFSNYAQLCKDYKLSTFERLLLILTLAPHIRPQLLDFFFLRNSTYDRPFTEFGGAKPIHHTGFIPTAETILFLLAELNTVQRIRLRVHLFEDSLLTQMRIVQLGTVAPDEPTLAGTLSISEEYVSLLCTGERGTPEYSPDFPASRVKTSLNWDDLILDYPVMEEVREIETWIQHSESFLKDPHLRKHLKPGYRALLYGPPGTGKTLTASLIGKSTGLDVYRIDLSMIVSKYIGETEKNLGKVFDLAQSRRWILFFDEADSLFGKRTETTSSNDRHANQQVGYLLQRIEDFPGIIILATNLKDNLDAAFLRRFQSIIQIPAPNTSKRVQLWKQTFGGPLKLDPKVDFDKLAEKYPVTGAVITNVMRTCALVSVKRQRPITQEDIVMALGKEYGKEGKTLEDIDKENLKKGLIY</sequence>
<dbReference type="STRING" id="504472.Slin_4120"/>
<accession>D2QJR1</accession>
<dbReference type="SMART" id="SM00382">
    <property type="entry name" value="AAA"/>
    <property type="match status" value="1"/>
</dbReference>
<reference evidence="5 6" key="1">
    <citation type="journal article" date="2010" name="Stand. Genomic Sci.">
        <title>Complete genome sequence of Spirosoma linguale type strain (1).</title>
        <authorList>
            <person name="Lail K."/>
            <person name="Sikorski J."/>
            <person name="Saunders E."/>
            <person name="Lapidus A."/>
            <person name="Glavina Del Rio T."/>
            <person name="Copeland A."/>
            <person name="Tice H."/>
            <person name="Cheng J.-F."/>
            <person name="Lucas S."/>
            <person name="Nolan M."/>
            <person name="Bruce D."/>
            <person name="Goodwin L."/>
            <person name="Pitluck S."/>
            <person name="Ivanova N."/>
            <person name="Mavromatis K."/>
            <person name="Ovchinnikova G."/>
            <person name="Pati A."/>
            <person name="Chen A."/>
            <person name="Palaniappan K."/>
            <person name="Land M."/>
            <person name="Hauser L."/>
            <person name="Chang Y.-J."/>
            <person name="Jeffries C.D."/>
            <person name="Chain P."/>
            <person name="Brettin T."/>
            <person name="Detter J.C."/>
            <person name="Schuetze A."/>
            <person name="Rohde M."/>
            <person name="Tindall B.J."/>
            <person name="Goeker M."/>
            <person name="Bristow J."/>
            <person name="Eisen J.A."/>
            <person name="Markowitz V."/>
            <person name="Hugenholtz P."/>
            <person name="Kyrpides N.C."/>
            <person name="Klenk H.-P."/>
            <person name="Chen F."/>
        </authorList>
    </citation>
    <scope>NUCLEOTIDE SEQUENCE [LARGE SCALE GENOMIC DNA]</scope>
    <source>
        <strain evidence="6">ATCC 33905 / DSM 74 / LMG 10896 / Claus 1</strain>
    </source>
</reference>
<dbReference type="HOGENOM" id="CLU_612364_0_0_10"/>
<dbReference type="InterPro" id="IPR003959">
    <property type="entry name" value="ATPase_AAA_core"/>
</dbReference>
<dbReference type="Pfam" id="PF00004">
    <property type="entry name" value="AAA"/>
    <property type="match status" value="1"/>
</dbReference>
<dbReference type="Proteomes" id="UP000002028">
    <property type="component" value="Chromosome"/>
</dbReference>
<dbReference type="KEGG" id="sli:Slin_4120"/>
<dbReference type="EMBL" id="CP001769">
    <property type="protein sequence ID" value="ADB40107.1"/>
    <property type="molecule type" value="Genomic_DNA"/>
</dbReference>
<evidence type="ECO:0000313" key="6">
    <source>
        <dbReference type="Proteomes" id="UP000002028"/>
    </source>
</evidence>
<dbReference type="InterPro" id="IPR027417">
    <property type="entry name" value="P-loop_NTPase"/>
</dbReference>
<proteinExistence type="inferred from homology"/>
<dbReference type="InterPro" id="IPR003593">
    <property type="entry name" value="AAA+_ATPase"/>
</dbReference>
<dbReference type="Gene3D" id="3.40.50.300">
    <property type="entry name" value="P-loop containing nucleotide triphosphate hydrolases"/>
    <property type="match status" value="1"/>
</dbReference>
<dbReference type="AlphaFoldDB" id="D2QJR1"/>
<evidence type="ECO:0000256" key="1">
    <source>
        <dbReference type="ARBA" id="ARBA00006914"/>
    </source>
</evidence>
<evidence type="ECO:0000259" key="4">
    <source>
        <dbReference type="SMART" id="SM00382"/>
    </source>
</evidence>
<dbReference type="GO" id="GO:0016887">
    <property type="term" value="F:ATP hydrolysis activity"/>
    <property type="evidence" value="ECO:0007669"/>
    <property type="project" value="InterPro"/>
</dbReference>
<dbReference type="InterPro" id="IPR050221">
    <property type="entry name" value="26S_Proteasome_ATPase"/>
</dbReference>
<dbReference type="PANTHER" id="PTHR23073">
    <property type="entry name" value="26S PROTEASOME REGULATORY SUBUNIT"/>
    <property type="match status" value="1"/>
</dbReference>
<evidence type="ECO:0000256" key="2">
    <source>
        <dbReference type="ARBA" id="ARBA00022741"/>
    </source>
</evidence>